<dbReference type="RefSeq" id="WP_092737097.1">
    <property type="nucleotide sequence ID" value="NZ_FNAS01000013.1"/>
</dbReference>
<organism evidence="2 3">
    <name type="scientific">Riemerella columbipharyngis</name>
    <dbReference type="NCBI Taxonomy" id="1071918"/>
    <lineage>
        <taxon>Bacteria</taxon>
        <taxon>Pseudomonadati</taxon>
        <taxon>Bacteroidota</taxon>
        <taxon>Flavobacteriia</taxon>
        <taxon>Flavobacteriales</taxon>
        <taxon>Weeksellaceae</taxon>
        <taxon>Riemerella</taxon>
    </lineage>
</organism>
<keyword evidence="1" id="KW-0472">Membrane</keyword>
<feature type="transmembrane region" description="Helical" evidence="1">
    <location>
        <begin position="35"/>
        <end position="54"/>
    </location>
</feature>
<sequence>MNQDYLQKAETYSQDMVLDAQAQSYLLTAAKWAKFLAIIGFVFIAIGLIVGLAFSTVASSAFSEAIVLGNIGYFRGYWRLLYYQ</sequence>
<reference evidence="2 3" key="1">
    <citation type="submission" date="2016-10" db="EMBL/GenBank/DDBJ databases">
        <authorList>
            <person name="de Groot N.N."/>
        </authorList>
    </citation>
    <scope>NUCLEOTIDE SEQUENCE [LARGE SCALE GENOMIC DNA]</scope>
    <source>
        <strain evidence="2 3">DSM 24015</strain>
    </source>
</reference>
<keyword evidence="3" id="KW-1185">Reference proteome</keyword>
<dbReference type="OrthoDB" id="1121797at2"/>
<dbReference type="EMBL" id="FNAS01000013">
    <property type="protein sequence ID" value="SDE55941.1"/>
    <property type="molecule type" value="Genomic_DNA"/>
</dbReference>
<dbReference type="STRING" id="1071918.SAMN05421544_11312"/>
<gene>
    <name evidence="2" type="ORF">SAMN05421544_11312</name>
</gene>
<dbReference type="Proteomes" id="UP000198517">
    <property type="component" value="Unassembled WGS sequence"/>
</dbReference>
<proteinExistence type="predicted"/>
<dbReference type="AlphaFoldDB" id="A0A1G7DX00"/>
<evidence type="ECO:0000313" key="3">
    <source>
        <dbReference type="Proteomes" id="UP000198517"/>
    </source>
</evidence>
<protein>
    <submittedName>
        <fullName evidence="2">Uncharacterized protein</fullName>
    </submittedName>
</protein>
<keyword evidence="1" id="KW-0812">Transmembrane</keyword>
<accession>A0A1G7DX00</accession>
<feature type="transmembrane region" description="Helical" evidence="1">
    <location>
        <begin position="60"/>
        <end position="78"/>
    </location>
</feature>
<evidence type="ECO:0000313" key="2">
    <source>
        <dbReference type="EMBL" id="SDE55941.1"/>
    </source>
</evidence>
<evidence type="ECO:0000256" key="1">
    <source>
        <dbReference type="SAM" id="Phobius"/>
    </source>
</evidence>
<name>A0A1G7DX00_9FLAO</name>
<keyword evidence="1" id="KW-1133">Transmembrane helix</keyword>